<evidence type="ECO:0000313" key="2">
    <source>
        <dbReference type="EMBL" id="GJS68402.1"/>
    </source>
</evidence>
<reference evidence="2" key="2">
    <citation type="submission" date="2022-01" db="EMBL/GenBank/DDBJ databases">
        <authorList>
            <person name="Yamashiro T."/>
            <person name="Shiraishi A."/>
            <person name="Satake H."/>
            <person name="Nakayama K."/>
        </authorList>
    </citation>
    <scope>NUCLEOTIDE SEQUENCE</scope>
</reference>
<proteinExistence type="predicted"/>
<dbReference type="EMBL" id="BQNB010009787">
    <property type="protein sequence ID" value="GJS68402.1"/>
    <property type="molecule type" value="Genomic_DNA"/>
</dbReference>
<protein>
    <submittedName>
        <fullName evidence="2">Uncharacterized protein</fullName>
    </submittedName>
</protein>
<dbReference type="Proteomes" id="UP001151760">
    <property type="component" value="Unassembled WGS sequence"/>
</dbReference>
<accession>A0ABQ4XSR6</accession>
<reference evidence="2" key="1">
    <citation type="journal article" date="2022" name="Int. J. Mol. Sci.">
        <title>Draft Genome of Tanacetum Coccineum: Genomic Comparison of Closely Related Tanacetum-Family Plants.</title>
        <authorList>
            <person name="Yamashiro T."/>
            <person name="Shiraishi A."/>
            <person name="Nakayama K."/>
            <person name="Satake H."/>
        </authorList>
    </citation>
    <scope>NUCLEOTIDE SEQUENCE</scope>
</reference>
<keyword evidence="3" id="KW-1185">Reference proteome</keyword>
<comment type="caution">
    <text evidence="2">The sequence shown here is derived from an EMBL/GenBank/DDBJ whole genome shotgun (WGS) entry which is preliminary data.</text>
</comment>
<organism evidence="2 3">
    <name type="scientific">Tanacetum coccineum</name>
    <dbReference type="NCBI Taxonomy" id="301880"/>
    <lineage>
        <taxon>Eukaryota</taxon>
        <taxon>Viridiplantae</taxon>
        <taxon>Streptophyta</taxon>
        <taxon>Embryophyta</taxon>
        <taxon>Tracheophyta</taxon>
        <taxon>Spermatophyta</taxon>
        <taxon>Magnoliopsida</taxon>
        <taxon>eudicotyledons</taxon>
        <taxon>Gunneridae</taxon>
        <taxon>Pentapetalae</taxon>
        <taxon>asterids</taxon>
        <taxon>campanulids</taxon>
        <taxon>Asterales</taxon>
        <taxon>Asteraceae</taxon>
        <taxon>Asteroideae</taxon>
        <taxon>Anthemideae</taxon>
        <taxon>Anthemidinae</taxon>
        <taxon>Tanacetum</taxon>
    </lineage>
</organism>
<feature type="signal peptide" evidence="1">
    <location>
        <begin position="1"/>
        <end position="17"/>
    </location>
</feature>
<gene>
    <name evidence="2" type="ORF">Tco_0682967</name>
</gene>
<keyword evidence="1" id="KW-0732">Signal</keyword>
<feature type="chain" id="PRO_5045436163" evidence="1">
    <location>
        <begin position="18"/>
        <end position="160"/>
    </location>
</feature>
<name>A0ABQ4XSR6_9ASTR</name>
<sequence length="160" mass="18007">MSHITSFLLSLAAASHGVIENLRARSGWDLEMPEHCGAPNAIRDTLSRISDNSELLVIAVQSNKKILKCFVSVVNSEEKLRKNTARFFLENRMLLCSEKNYIVNYSNLISLEGDEERLEDVMDRLESSFDVLVTPCEAADKDKKEEGVVAHFFTKNGLDI</sequence>
<evidence type="ECO:0000313" key="3">
    <source>
        <dbReference type="Proteomes" id="UP001151760"/>
    </source>
</evidence>
<evidence type="ECO:0000256" key="1">
    <source>
        <dbReference type="SAM" id="SignalP"/>
    </source>
</evidence>